<evidence type="ECO:0000259" key="1">
    <source>
        <dbReference type="Pfam" id="PF00182"/>
    </source>
</evidence>
<keyword evidence="3" id="KW-1185">Reference proteome</keyword>
<dbReference type="Proteomes" id="UP000077824">
    <property type="component" value="Chromosome"/>
</dbReference>
<dbReference type="GO" id="GO:0004568">
    <property type="term" value="F:chitinase activity"/>
    <property type="evidence" value="ECO:0007669"/>
    <property type="project" value="InterPro"/>
</dbReference>
<dbReference type="SUPFAM" id="SSF53955">
    <property type="entry name" value="Lysozyme-like"/>
    <property type="match status" value="1"/>
</dbReference>
<reference evidence="2 3" key="1">
    <citation type="submission" date="2016-04" db="EMBL/GenBank/DDBJ databases">
        <title>Complete Genome Sequence of Chryseobacterium sp. IHBB 10212.</title>
        <authorList>
            <person name="Pal M."/>
            <person name="Swarnkar M.K."/>
            <person name="Kaushal K."/>
            <person name="Chhibber S."/>
            <person name="Singh A.K."/>
            <person name="Gulati A."/>
        </authorList>
    </citation>
    <scope>NUCLEOTIDE SEQUENCE [LARGE SCALE GENOMIC DNA]</scope>
    <source>
        <strain evidence="2 3">IHBB 10212</strain>
    </source>
</reference>
<dbReference type="AlphaFoldDB" id="A0A172XVF1"/>
<dbReference type="STRING" id="1685010.A0O34_10570"/>
<protein>
    <recommendedName>
        <fullName evidence="1">Glycoside hydrolase family 19 catalytic domain-containing protein</fullName>
    </recommendedName>
</protein>
<dbReference type="Pfam" id="PF00182">
    <property type="entry name" value="Glyco_hydro_19"/>
    <property type="match status" value="1"/>
</dbReference>
<dbReference type="OrthoDB" id="961266at2"/>
<evidence type="ECO:0000313" key="3">
    <source>
        <dbReference type="Proteomes" id="UP000077824"/>
    </source>
</evidence>
<sequence>MLSILKINIMLTLGQLKEATCSKSTYASQFLPYIIETCNHFSINTPSRMLNFLAQVGHESGGLFYTEELASGSAYEGRQDLGNTQKGDGVKFKGRGLIQITGRANYKAVSIALGTDFVVNPTFLGGKNVTKCSNVQLKNAAESAAWFWNSRKLNVLADQIDITKNIDTGNNLVVFKKITKTINGGYNGLPDRLNRYKAGLSYFL</sequence>
<evidence type="ECO:0000313" key="2">
    <source>
        <dbReference type="EMBL" id="ANF50934.1"/>
    </source>
</evidence>
<dbReference type="InterPro" id="IPR023346">
    <property type="entry name" value="Lysozyme-like_dom_sf"/>
</dbReference>
<accession>A0A172XVF1</accession>
<dbReference type="KEGG" id="chh:A0O34_10570"/>
<dbReference type="PANTHER" id="PTHR34408:SF1">
    <property type="entry name" value="GLYCOSYL HYDROLASE FAMILY 19 DOMAIN-CONTAINING PROTEIN HI_1415"/>
    <property type="match status" value="1"/>
</dbReference>
<organism evidence="2 3">
    <name type="scientific">Chryseobacterium glaciei</name>
    <dbReference type="NCBI Taxonomy" id="1685010"/>
    <lineage>
        <taxon>Bacteria</taxon>
        <taxon>Pseudomonadati</taxon>
        <taxon>Bacteroidota</taxon>
        <taxon>Flavobacteriia</taxon>
        <taxon>Flavobacteriales</taxon>
        <taxon>Weeksellaceae</taxon>
        <taxon>Chryseobacterium group</taxon>
        <taxon>Chryseobacterium</taxon>
    </lineage>
</organism>
<dbReference type="RefSeq" id="WP_157885998.1">
    <property type="nucleotide sequence ID" value="NZ_CP015199.1"/>
</dbReference>
<gene>
    <name evidence="2" type="ORF">A0O34_10570</name>
</gene>
<dbReference type="Gene3D" id="1.10.530.10">
    <property type="match status" value="1"/>
</dbReference>
<dbReference type="PANTHER" id="PTHR34408">
    <property type="entry name" value="FAMILY PROTEIN, PUTATIVE-RELATED"/>
    <property type="match status" value="1"/>
</dbReference>
<dbReference type="InterPro" id="IPR052354">
    <property type="entry name" value="Cell_Wall_Dynamics_Protein"/>
</dbReference>
<dbReference type="GO" id="GO:0016998">
    <property type="term" value="P:cell wall macromolecule catabolic process"/>
    <property type="evidence" value="ECO:0007669"/>
    <property type="project" value="InterPro"/>
</dbReference>
<dbReference type="GO" id="GO:0006032">
    <property type="term" value="P:chitin catabolic process"/>
    <property type="evidence" value="ECO:0007669"/>
    <property type="project" value="InterPro"/>
</dbReference>
<feature type="domain" description="Glycoside hydrolase family 19 catalytic" evidence="1">
    <location>
        <begin position="54"/>
        <end position="186"/>
    </location>
</feature>
<name>A0A172XVF1_9FLAO</name>
<dbReference type="InterPro" id="IPR000726">
    <property type="entry name" value="Glyco_hydro_19_cat"/>
</dbReference>
<proteinExistence type="predicted"/>
<dbReference type="EMBL" id="CP015199">
    <property type="protein sequence ID" value="ANF50934.1"/>
    <property type="molecule type" value="Genomic_DNA"/>
</dbReference>